<dbReference type="InterPro" id="IPR007554">
    <property type="entry name" value="Glycerophosphate_synth"/>
</dbReference>
<dbReference type="Proteomes" id="UP000254621">
    <property type="component" value="Unassembled WGS sequence"/>
</dbReference>
<dbReference type="GO" id="GO:0047355">
    <property type="term" value="F:CDP-glycerol glycerophosphotransferase activity"/>
    <property type="evidence" value="ECO:0007669"/>
    <property type="project" value="InterPro"/>
</dbReference>
<dbReference type="InterPro" id="IPR043149">
    <property type="entry name" value="TagF_N"/>
</dbReference>
<reference evidence="1 2" key="1">
    <citation type="submission" date="2018-06" db="EMBL/GenBank/DDBJ databases">
        <authorList>
            <consortium name="Pathogen Informatics"/>
            <person name="Doyle S."/>
        </authorList>
    </citation>
    <scope>NUCLEOTIDE SEQUENCE [LARGE SCALE GENOMIC DNA]</scope>
    <source>
        <strain evidence="1 2">NCTC13645</strain>
    </source>
</reference>
<dbReference type="EMBL" id="UHIV01000004">
    <property type="protein sequence ID" value="SUP59036.1"/>
    <property type="molecule type" value="Genomic_DNA"/>
</dbReference>
<name>A0A380P1C0_WEIVI</name>
<protein>
    <submittedName>
        <fullName evidence="1">Uncharacterized protein</fullName>
    </submittedName>
</protein>
<dbReference type="GO" id="GO:0016020">
    <property type="term" value="C:membrane"/>
    <property type="evidence" value="ECO:0007669"/>
    <property type="project" value="InterPro"/>
</dbReference>
<dbReference type="Gene3D" id="3.40.50.11820">
    <property type="match status" value="1"/>
</dbReference>
<accession>A0A380P1C0</accession>
<gene>
    <name evidence="1" type="ORF">NCTC13645_01287</name>
</gene>
<organism evidence="1 2">
    <name type="scientific">Weissella viridescens</name>
    <name type="common">Lactobacillus viridescens</name>
    <dbReference type="NCBI Taxonomy" id="1629"/>
    <lineage>
        <taxon>Bacteria</taxon>
        <taxon>Bacillati</taxon>
        <taxon>Bacillota</taxon>
        <taxon>Bacilli</taxon>
        <taxon>Lactobacillales</taxon>
        <taxon>Lactobacillaceae</taxon>
        <taxon>Weissella</taxon>
    </lineage>
</organism>
<dbReference type="Pfam" id="PF04464">
    <property type="entry name" value="Glyphos_transf"/>
    <property type="match status" value="1"/>
</dbReference>
<evidence type="ECO:0000313" key="1">
    <source>
        <dbReference type="EMBL" id="SUP59036.1"/>
    </source>
</evidence>
<proteinExistence type="predicted"/>
<evidence type="ECO:0000313" key="2">
    <source>
        <dbReference type="Proteomes" id="UP000254621"/>
    </source>
</evidence>
<dbReference type="AlphaFoldDB" id="A0A380P1C0"/>
<sequence>MKLWLFGSYSWQGNPKALLMYMQKHNAQTHDVWWVADTRDEMRLVKRLGYKAILASSSKAAKLFAEADVYVTENFRETYPASLNPNAIILNLWHGVGLKHIELGLGAESALADGIVKNTSEIIHYIRIISNFWRPLRLWKNISLKTCHSMKGKSLRVGIHGIKFIEILKCALTTGHWTLLIISIKFIYMHQHIGIKMLMVHSSNSYLI</sequence>